<dbReference type="GeneID" id="101862483"/>
<dbReference type="PROSITE" id="PS50261">
    <property type="entry name" value="G_PROTEIN_RECEP_F2_4"/>
    <property type="match status" value="1"/>
</dbReference>
<organism evidence="15 16">
    <name type="scientific">Aplysia californica</name>
    <name type="common">California sea hare</name>
    <dbReference type="NCBI Taxonomy" id="6500"/>
    <lineage>
        <taxon>Eukaryota</taxon>
        <taxon>Metazoa</taxon>
        <taxon>Spiralia</taxon>
        <taxon>Lophotrochozoa</taxon>
        <taxon>Mollusca</taxon>
        <taxon>Gastropoda</taxon>
        <taxon>Heterobranchia</taxon>
        <taxon>Euthyneura</taxon>
        <taxon>Tectipleura</taxon>
        <taxon>Aplysiida</taxon>
        <taxon>Aplysioidea</taxon>
        <taxon>Aplysiidae</taxon>
        <taxon>Aplysia</taxon>
    </lineage>
</organism>
<feature type="domain" description="G-protein coupled receptors family 2 profile 1" evidence="13">
    <location>
        <begin position="25"/>
        <end position="107"/>
    </location>
</feature>
<dbReference type="RefSeq" id="XP_012941228.1">
    <property type="nucleotide sequence ID" value="XM_013085774.2"/>
</dbReference>
<comment type="subcellular location">
    <subcellularLocation>
        <location evidence="1">Cell membrane</location>
        <topology evidence="1">Multi-pass membrane protein</topology>
    </subcellularLocation>
</comment>
<dbReference type="SUPFAM" id="SSF81321">
    <property type="entry name" value="Family A G protein-coupled receptor-like"/>
    <property type="match status" value="1"/>
</dbReference>
<keyword evidence="5 12" id="KW-1133">Transmembrane helix</keyword>
<evidence type="ECO:0000256" key="5">
    <source>
        <dbReference type="ARBA" id="ARBA00022989"/>
    </source>
</evidence>
<keyword evidence="4 12" id="KW-0812">Transmembrane</keyword>
<feature type="transmembrane region" description="Helical" evidence="12">
    <location>
        <begin position="345"/>
        <end position="367"/>
    </location>
</feature>
<dbReference type="SUPFAM" id="SSF111418">
    <property type="entry name" value="Hormone receptor domain"/>
    <property type="match status" value="1"/>
</dbReference>
<feature type="transmembrane region" description="Helical" evidence="12">
    <location>
        <begin position="121"/>
        <end position="146"/>
    </location>
</feature>
<proteinExistence type="inferred from homology"/>
<keyword evidence="15" id="KW-1185">Reference proteome</keyword>
<evidence type="ECO:0000313" key="16">
    <source>
        <dbReference type="RefSeq" id="XP_005093780.3"/>
    </source>
</evidence>
<feature type="transmembrane region" description="Helical" evidence="12">
    <location>
        <begin position="158"/>
        <end position="178"/>
    </location>
</feature>
<feature type="region of interest" description="Disordered" evidence="11">
    <location>
        <begin position="431"/>
        <end position="463"/>
    </location>
</feature>
<dbReference type="RefSeq" id="XP_005093780.3">
    <property type="nucleotide sequence ID" value="XM_005093723.3"/>
</dbReference>
<evidence type="ECO:0000313" key="15">
    <source>
        <dbReference type="Proteomes" id="UP000694888"/>
    </source>
</evidence>
<feature type="transmembrane region" description="Helical" evidence="12">
    <location>
        <begin position="314"/>
        <end position="333"/>
    </location>
</feature>
<comment type="similarity">
    <text evidence="2">Belongs to the G-protein coupled receptor 2 family.</text>
</comment>
<feature type="transmembrane region" description="Helical" evidence="12">
    <location>
        <begin position="198"/>
        <end position="219"/>
    </location>
</feature>
<dbReference type="PANTHER" id="PTHR45620:SF42">
    <property type="entry name" value="G-PROTEIN COUPLED RECEPTOR SEB-2"/>
    <property type="match status" value="1"/>
</dbReference>
<dbReference type="InterPro" id="IPR017983">
    <property type="entry name" value="GPCR_2_secretin-like_CS"/>
</dbReference>
<gene>
    <name evidence="16" type="primary">LOC101862483</name>
    <name evidence="17" type="synonym">LOC101851660</name>
</gene>
<evidence type="ECO:0000256" key="3">
    <source>
        <dbReference type="ARBA" id="ARBA00022475"/>
    </source>
</evidence>
<evidence type="ECO:0000256" key="8">
    <source>
        <dbReference type="ARBA" id="ARBA00023170"/>
    </source>
</evidence>
<sequence>MDNGGGGNGGMEFHLRMLFLDAEMECNRTVLSQPPPTEGVYCPALFDGWSCFNYTKGGDTAYSPCPNFPVFNPLAQAVRKCEENGSWWVNPLVGEAKSDHTACLHNRTEPDEIPDHESFSYVYLFIAGASLSLILLTISLVIFYGFRQLRCDRVTIHKNLFISYIFTALTWIIYYRAVVLDGDVIIANPVWCQFLHVLAQYFTTTNFSWMFCEGLYLHIIMAHALRTGKKLIKCLVIGGWGVPFLLTVVYGAVRGGAQTQAHSCWIADDVLQWIIAGPILASVVINICILVNLVRLLMTKLRQIPDAPQSRKAAKATLILVPLFGLQFLTFPVRPDEGSPLHDVYLHFMALLMSLQGTLVAIIFCFCNGEVKSLLRRKWQQHMLMTGGPRKNTAITSSTLVDGYSVVDTARDGNSLRVKVPLDSLNRTDTLEMRGSPKCSTPLVEKSQANTESVYDETTLGHH</sequence>
<accession>A0ABM0JHI4</accession>
<keyword evidence="8 16" id="KW-0675">Receptor</keyword>
<dbReference type="GeneID" id="101851660"/>
<evidence type="ECO:0000313" key="17">
    <source>
        <dbReference type="RefSeq" id="XP_012941228.1"/>
    </source>
</evidence>
<dbReference type="PANTHER" id="PTHR45620">
    <property type="entry name" value="PDF RECEPTOR-LIKE PROTEIN-RELATED"/>
    <property type="match status" value="1"/>
</dbReference>
<evidence type="ECO:0000259" key="13">
    <source>
        <dbReference type="PROSITE" id="PS50227"/>
    </source>
</evidence>
<evidence type="ECO:0000256" key="6">
    <source>
        <dbReference type="ARBA" id="ARBA00023040"/>
    </source>
</evidence>
<evidence type="ECO:0000256" key="7">
    <source>
        <dbReference type="ARBA" id="ARBA00023136"/>
    </source>
</evidence>
<evidence type="ECO:0000256" key="4">
    <source>
        <dbReference type="ARBA" id="ARBA00022692"/>
    </source>
</evidence>
<name>A0ABM0JHI4_APLCA</name>
<dbReference type="Pfam" id="PF02793">
    <property type="entry name" value="HRM"/>
    <property type="match status" value="1"/>
</dbReference>
<dbReference type="Gene3D" id="1.20.1070.10">
    <property type="entry name" value="Rhodopsin 7-helix transmembrane proteins"/>
    <property type="match status" value="1"/>
</dbReference>
<dbReference type="PROSITE" id="PS00649">
    <property type="entry name" value="G_PROTEIN_RECEP_F2_1"/>
    <property type="match status" value="1"/>
</dbReference>
<dbReference type="PRINTS" id="PR00249">
    <property type="entry name" value="GPCRSECRETIN"/>
</dbReference>
<dbReference type="Proteomes" id="UP000694888">
    <property type="component" value="Unplaced"/>
</dbReference>
<reference evidence="16 17" key="1">
    <citation type="submission" date="2025-05" db="UniProtKB">
        <authorList>
            <consortium name="RefSeq"/>
        </authorList>
    </citation>
    <scope>IDENTIFICATION</scope>
</reference>
<dbReference type="Gene3D" id="4.10.1240.10">
    <property type="entry name" value="GPCR, family 2, extracellular hormone receptor domain"/>
    <property type="match status" value="1"/>
</dbReference>
<evidence type="ECO:0000256" key="11">
    <source>
        <dbReference type="SAM" id="MobiDB-lite"/>
    </source>
</evidence>
<dbReference type="InterPro" id="IPR000832">
    <property type="entry name" value="GPCR_2_secretin-like"/>
</dbReference>
<evidence type="ECO:0000256" key="1">
    <source>
        <dbReference type="ARBA" id="ARBA00004651"/>
    </source>
</evidence>
<dbReference type="PROSITE" id="PS50227">
    <property type="entry name" value="G_PROTEIN_RECEP_F2_3"/>
    <property type="match status" value="1"/>
</dbReference>
<keyword evidence="3" id="KW-1003">Cell membrane</keyword>
<evidence type="ECO:0000256" key="2">
    <source>
        <dbReference type="ARBA" id="ARBA00005314"/>
    </source>
</evidence>
<feature type="transmembrane region" description="Helical" evidence="12">
    <location>
        <begin position="231"/>
        <end position="253"/>
    </location>
</feature>
<keyword evidence="10" id="KW-0807">Transducer</keyword>
<dbReference type="SMART" id="SM00008">
    <property type="entry name" value="HormR"/>
    <property type="match status" value="1"/>
</dbReference>
<evidence type="ECO:0000256" key="12">
    <source>
        <dbReference type="SAM" id="Phobius"/>
    </source>
</evidence>
<dbReference type="InterPro" id="IPR036445">
    <property type="entry name" value="GPCR_2_extracell_dom_sf"/>
</dbReference>
<dbReference type="CDD" id="cd15260">
    <property type="entry name" value="7tmB1_NPR_B4_insect-like"/>
    <property type="match status" value="1"/>
</dbReference>
<feature type="domain" description="G-protein coupled receptors family 2 profile 2" evidence="14">
    <location>
        <begin position="121"/>
        <end position="368"/>
    </location>
</feature>
<evidence type="ECO:0000256" key="10">
    <source>
        <dbReference type="ARBA" id="ARBA00023224"/>
    </source>
</evidence>
<feature type="transmembrane region" description="Helical" evidence="12">
    <location>
        <begin position="273"/>
        <end position="294"/>
    </location>
</feature>
<dbReference type="InterPro" id="IPR001879">
    <property type="entry name" value="GPCR_2_extracellular_dom"/>
</dbReference>
<dbReference type="InterPro" id="IPR017981">
    <property type="entry name" value="GPCR_2-like_7TM"/>
</dbReference>
<keyword evidence="7 12" id="KW-0472">Membrane</keyword>
<evidence type="ECO:0000259" key="14">
    <source>
        <dbReference type="PROSITE" id="PS50261"/>
    </source>
</evidence>
<dbReference type="InterPro" id="IPR050332">
    <property type="entry name" value="GPCR_2"/>
</dbReference>
<keyword evidence="6" id="KW-0297">G-protein coupled receptor</keyword>
<evidence type="ECO:0000256" key="9">
    <source>
        <dbReference type="ARBA" id="ARBA00023180"/>
    </source>
</evidence>
<dbReference type="Pfam" id="PF00002">
    <property type="entry name" value="7tm_2"/>
    <property type="match status" value="1"/>
</dbReference>
<protein>
    <submittedName>
        <fullName evidence="16 17">Calcitonin receptor</fullName>
    </submittedName>
</protein>
<keyword evidence="9" id="KW-0325">Glycoprotein</keyword>